<dbReference type="Proteomes" id="UP000076405">
    <property type="component" value="Chromosome"/>
</dbReference>
<gene>
    <name evidence="2" type="ORF">ADU70_0484</name>
    <name evidence="3" type="ORF">ADU72_0187</name>
</gene>
<name>A0AAC9B072_9LACO</name>
<evidence type="ECO:0000313" key="3">
    <source>
        <dbReference type="EMBL" id="AMV66136.1"/>
    </source>
</evidence>
<proteinExistence type="predicted"/>
<feature type="region of interest" description="Disordered" evidence="1">
    <location>
        <begin position="1"/>
        <end position="28"/>
    </location>
</feature>
<evidence type="ECO:0000313" key="2">
    <source>
        <dbReference type="EMBL" id="AMV61984.1"/>
    </source>
</evidence>
<organism evidence="2 5">
    <name type="scientific">Pediococcus damnosus</name>
    <dbReference type="NCBI Taxonomy" id="51663"/>
    <lineage>
        <taxon>Bacteria</taxon>
        <taxon>Bacillati</taxon>
        <taxon>Bacillota</taxon>
        <taxon>Bacilli</taxon>
        <taxon>Lactobacillales</taxon>
        <taxon>Lactobacillaceae</taxon>
        <taxon>Pediococcus</taxon>
    </lineage>
</organism>
<protein>
    <submittedName>
        <fullName evidence="2">Uncharacterized protein</fullName>
    </submittedName>
</protein>
<evidence type="ECO:0000256" key="1">
    <source>
        <dbReference type="SAM" id="MobiDB-lite"/>
    </source>
</evidence>
<accession>A0AAC9B072</accession>
<keyword evidence="4" id="KW-1185">Reference proteome</keyword>
<dbReference type="AlphaFoldDB" id="A0AAC9B072"/>
<dbReference type="Proteomes" id="UP000076244">
    <property type="component" value="Chromosome"/>
</dbReference>
<sequence length="37" mass="4079">MINESSIDNYASVGLDKPGTDGDKPISTKQELEKCFF</sequence>
<feature type="compositionally biased region" description="Basic and acidic residues" evidence="1">
    <location>
        <begin position="18"/>
        <end position="28"/>
    </location>
</feature>
<reference evidence="4 5" key="1">
    <citation type="journal article" date="2016" name="PLoS ONE">
        <title>The Identification of Novel Diagnostic Marker Genes for the Detection of Beer Spoiling Pediococcus damnosus Strains Using the BlAst Diagnostic Gene findEr.</title>
        <authorList>
            <person name="Behr J."/>
            <person name="Geissler A.J."/>
            <person name="Schmid J."/>
            <person name="Zehe A."/>
            <person name="Vogel R.F."/>
        </authorList>
    </citation>
    <scope>NUCLEOTIDE SEQUENCE [LARGE SCALE GENOMIC DNA]</scope>
    <source>
        <strain evidence="2 5">TMW 2.1533</strain>
        <strain evidence="3 4">TMW 2.1535</strain>
    </source>
</reference>
<evidence type="ECO:0000313" key="5">
    <source>
        <dbReference type="Proteomes" id="UP000076405"/>
    </source>
</evidence>
<dbReference type="EMBL" id="CP012288">
    <property type="protein sequence ID" value="AMV66136.1"/>
    <property type="molecule type" value="Genomic_DNA"/>
</dbReference>
<evidence type="ECO:0000313" key="4">
    <source>
        <dbReference type="Proteomes" id="UP000076244"/>
    </source>
</evidence>
<dbReference type="EMBL" id="CP012275">
    <property type="protein sequence ID" value="AMV61984.1"/>
    <property type="molecule type" value="Genomic_DNA"/>
</dbReference>
<dbReference type="KEGG" id="pdm:ADU72_0187"/>